<gene>
    <name evidence="5" type="ORF">BGW38_005378</name>
</gene>
<dbReference type="GO" id="GO:0046872">
    <property type="term" value="F:metal ion binding"/>
    <property type="evidence" value="ECO:0007669"/>
    <property type="project" value="UniProtKB-KW"/>
</dbReference>
<dbReference type="SMART" id="SM00098">
    <property type="entry name" value="alkPPc"/>
    <property type="match status" value="1"/>
</dbReference>
<feature type="binding site" evidence="3">
    <location>
        <position position="177"/>
    </location>
    <ligand>
        <name>Mg(2+)</name>
        <dbReference type="ChEBI" id="CHEBI:18420"/>
    </ligand>
</feature>
<feature type="binding site" evidence="3">
    <location>
        <position position="330"/>
    </location>
    <ligand>
        <name>Zn(2+)</name>
        <dbReference type="ChEBI" id="CHEBI:29105"/>
        <label>2</label>
    </ligand>
</feature>
<keyword evidence="3" id="KW-0862">Zinc</keyword>
<evidence type="ECO:0000313" key="6">
    <source>
        <dbReference type="Proteomes" id="UP000780801"/>
    </source>
</evidence>
<feature type="binding site" evidence="3">
    <location>
        <position position="186"/>
    </location>
    <ligand>
        <name>Zn(2+)</name>
        <dbReference type="ChEBI" id="CHEBI:29105"/>
        <label>2</label>
    </ligand>
</feature>
<evidence type="ECO:0000256" key="1">
    <source>
        <dbReference type="ARBA" id="ARBA00012647"/>
    </source>
</evidence>
<dbReference type="PANTHER" id="PTHR11596">
    <property type="entry name" value="ALKALINE PHOSPHATASE"/>
    <property type="match status" value="1"/>
</dbReference>
<dbReference type="SUPFAM" id="SSF53649">
    <property type="entry name" value="Alkaline phosphatase-like"/>
    <property type="match status" value="1"/>
</dbReference>
<dbReference type="PRINTS" id="PR00113">
    <property type="entry name" value="ALKPHPHTASE"/>
</dbReference>
<keyword evidence="6" id="KW-1185">Reference proteome</keyword>
<comment type="cofactor">
    <cofactor evidence="3">
        <name>Mg(2+)</name>
        <dbReference type="ChEBI" id="CHEBI:18420"/>
    </cofactor>
    <text evidence="3">Binds 1 Mg(2+) ion.</text>
</comment>
<dbReference type="InterPro" id="IPR017850">
    <property type="entry name" value="Alkaline_phosphatase_core_sf"/>
</dbReference>
<dbReference type="GO" id="GO:0000329">
    <property type="term" value="C:fungal-type vacuole membrane"/>
    <property type="evidence" value="ECO:0007669"/>
    <property type="project" value="TreeGrafter"/>
</dbReference>
<accession>A0A9P6G0D1</accession>
<dbReference type="PANTHER" id="PTHR11596:SF5">
    <property type="entry name" value="ALKALINE PHOSPHATASE"/>
    <property type="match status" value="1"/>
</dbReference>
<feature type="binding site" evidence="3">
    <location>
        <position position="34"/>
    </location>
    <ligand>
        <name>Mg(2+)</name>
        <dbReference type="ChEBI" id="CHEBI:18420"/>
    </ligand>
</feature>
<evidence type="ECO:0000256" key="2">
    <source>
        <dbReference type="ARBA" id="ARBA00022553"/>
    </source>
</evidence>
<sequence>MVVDPDQVPCGTILEAAKALGMLTGLVVTSRVTHATPASFSAHVVHRDLEADIATHQIGDYVLGRQVDLMMGGGKCFFMPNTTEGSCRQDDRDLLGEREKYGWSTLMTSLKDMNDLNKDSNYIKLPALGLFNLDHLNYMIDTNLRKDEPTLSQMAEAALKALKRNAGPSQGFFLMIEGSRIDMGAHNNDPVAHLHEILEYHATVAAVRKFVKNNPNTLLISTSDHETGGFTLGYQPDPHKYPDYQWFPEVIDRATASTEILAPKVFGYKGKDRREYVRTEILRDGLGITDPTKEELDYLSDPSVPQGEIMVFLGHAISHRAYLGWTTIGHTGLDVNLYAEGENSSLLRGNHENTEIGQIMSEYLNVDLQAITKKLTK</sequence>
<dbReference type="OrthoDB" id="7392499at2759"/>
<evidence type="ECO:0000256" key="4">
    <source>
        <dbReference type="RuleBase" id="RU003946"/>
    </source>
</evidence>
<evidence type="ECO:0000256" key="3">
    <source>
        <dbReference type="PIRSR" id="PIRSR601952-2"/>
    </source>
</evidence>
<feature type="binding site" evidence="3">
    <location>
        <position position="36"/>
    </location>
    <ligand>
        <name>Mg(2+)</name>
        <dbReference type="ChEBI" id="CHEBI:18420"/>
    </ligand>
</feature>
<keyword evidence="3" id="KW-0479">Metal-binding</keyword>
<evidence type="ECO:0000313" key="5">
    <source>
        <dbReference type="EMBL" id="KAF9584729.1"/>
    </source>
</evidence>
<dbReference type="Gene3D" id="3.40.720.10">
    <property type="entry name" value="Alkaline Phosphatase, subunit A"/>
    <property type="match status" value="1"/>
</dbReference>
<keyword evidence="2" id="KW-0597">Phosphoprotein</keyword>
<reference evidence="5" key="1">
    <citation type="journal article" date="2020" name="Fungal Divers.">
        <title>Resolving the Mortierellaceae phylogeny through synthesis of multi-gene phylogenetics and phylogenomics.</title>
        <authorList>
            <person name="Vandepol N."/>
            <person name="Liber J."/>
            <person name="Desiro A."/>
            <person name="Na H."/>
            <person name="Kennedy M."/>
            <person name="Barry K."/>
            <person name="Grigoriev I.V."/>
            <person name="Miller A.N."/>
            <person name="O'Donnell K."/>
            <person name="Stajich J.E."/>
            <person name="Bonito G."/>
        </authorList>
    </citation>
    <scope>NUCLEOTIDE SEQUENCE</scope>
    <source>
        <strain evidence="5">KOD1015</strain>
    </source>
</reference>
<dbReference type="Gene3D" id="1.10.60.40">
    <property type="match status" value="1"/>
</dbReference>
<comment type="similarity">
    <text evidence="4">Belongs to the alkaline phosphatase family.</text>
</comment>
<feature type="binding site" evidence="3">
    <location>
        <position position="224"/>
    </location>
    <ligand>
        <name>Zn(2+)</name>
        <dbReference type="ChEBI" id="CHEBI:29105"/>
        <label>2</label>
    </ligand>
</feature>
<dbReference type="AlphaFoldDB" id="A0A9P6G0D1"/>
<name>A0A9P6G0D1_9FUNG</name>
<feature type="binding site" evidence="3">
    <location>
        <position position="225"/>
    </location>
    <ligand>
        <name>Zn(2+)</name>
        <dbReference type="ChEBI" id="CHEBI:29105"/>
        <label>2</label>
    </ligand>
</feature>
<proteinExistence type="inferred from homology"/>
<protein>
    <recommendedName>
        <fullName evidence="1">alkaline phosphatase</fullName>
        <ecNumber evidence="1">3.1.3.1</ecNumber>
    </recommendedName>
</protein>
<comment type="cofactor">
    <cofactor evidence="3">
        <name>Zn(2+)</name>
        <dbReference type="ChEBI" id="CHEBI:29105"/>
    </cofactor>
    <text evidence="3">Binds 2 Zn(2+) ions.</text>
</comment>
<keyword evidence="3" id="KW-0460">Magnesium</keyword>
<dbReference type="Proteomes" id="UP000780801">
    <property type="component" value="Unassembled WGS sequence"/>
</dbReference>
<dbReference type="InterPro" id="IPR001952">
    <property type="entry name" value="Alkaline_phosphatase"/>
</dbReference>
<dbReference type="CDD" id="cd16012">
    <property type="entry name" value="ALP"/>
    <property type="match status" value="1"/>
</dbReference>
<dbReference type="EMBL" id="JAABOA010000341">
    <property type="protein sequence ID" value="KAF9584729.1"/>
    <property type="molecule type" value="Genomic_DNA"/>
</dbReference>
<dbReference type="EC" id="3.1.3.1" evidence="1"/>
<feature type="binding site" evidence="3">
    <location>
        <position position="182"/>
    </location>
    <ligand>
        <name>Zn(2+)</name>
        <dbReference type="ChEBI" id="CHEBI:29105"/>
        <label>2</label>
    </ligand>
</feature>
<comment type="caution">
    <text evidence="5">The sequence shown here is derived from an EMBL/GenBank/DDBJ whole genome shotgun (WGS) entry which is preliminary data.</text>
</comment>
<dbReference type="GO" id="GO:0004035">
    <property type="term" value="F:alkaline phosphatase activity"/>
    <property type="evidence" value="ECO:0007669"/>
    <property type="project" value="UniProtKB-EC"/>
</dbReference>
<dbReference type="Pfam" id="PF00245">
    <property type="entry name" value="Alk_phosphatase"/>
    <property type="match status" value="1"/>
</dbReference>
<organism evidence="5 6">
    <name type="scientific">Lunasporangiospora selenospora</name>
    <dbReference type="NCBI Taxonomy" id="979761"/>
    <lineage>
        <taxon>Eukaryota</taxon>
        <taxon>Fungi</taxon>
        <taxon>Fungi incertae sedis</taxon>
        <taxon>Mucoromycota</taxon>
        <taxon>Mortierellomycotina</taxon>
        <taxon>Mortierellomycetes</taxon>
        <taxon>Mortierellales</taxon>
        <taxon>Mortierellaceae</taxon>
        <taxon>Lunasporangiospora</taxon>
    </lineage>
</organism>